<feature type="transmembrane region" description="Helical" evidence="2">
    <location>
        <begin position="15"/>
        <end position="34"/>
    </location>
</feature>
<evidence type="ECO:0000313" key="4">
    <source>
        <dbReference type="Proteomes" id="UP000008867"/>
    </source>
</evidence>
<name>E6ZPN2_SPORE</name>
<evidence type="ECO:0000313" key="3">
    <source>
        <dbReference type="EMBL" id="CBQ69189.1"/>
    </source>
</evidence>
<gene>
    <name evidence="3" type="ORF">sr15258</name>
</gene>
<dbReference type="OrthoDB" id="2553575at2759"/>
<sequence length="211" mass="23462">MSRPGPPRWFAPSSIPPILLLTVVTSFAFNHALISTQRKQDLRDHRIRTTLLHDTIDYNARLLLHLSPPSTPTSTWFSASTRAPVVGGGAEWIAEEREALLRRWKAVGLDPVSRGLMSRLSGGASAVEEESGEEARKVGPRDVTWSEIFLGSKESRSTLTQRWHKVTAGIKDSFSQLNLSSSKTPEAHSKEGDEEELQQLSQLWSEFSKSS</sequence>
<proteinExistence type="predicted"/>
<dbReference type="EMBL" id="FQ311435">
    <property type="protein sequence ID" value="CBQ69189.1"/>
    <property type="molecule type" value="Genomic_DNA"/>
</dbReference>
<reference evidence="3 4" key="1">
    <citation type="journal article" date="2010" name="Science">
        <title>Pathogenicity determinants in smut fungi revealed by genome comparison.</title>
        <authorList>
            <person name="Schirawski J."/>
            <person name="Mannhaupt G."/>
            <person name="Muench K."/>
            <person name="Brefort T."/>
            <person name="Schipper K."/>
            <person name="Doehlemann G."/>
            <person name="Di Stasio M."/>
            <person name="Roessel N."/>
            <person name="Mendoza-Mendoza A."/>
            <person name="Pester D."/>
            <person name="Mueller O."/>
            <person name="Winterberg B."/>
            <person name="Meyer E."/>
            <person name="Ghareeb H."/>
            <person name="Wollenberg T."/>
            <person name="Muensterkoetter M."/>
            <person name="Wong P."/>
            <person name="Walter M."/>
            <person name="Stukenbrock E."/>
            <person name="Gueldener U."/>
            <person name="Kahmann R."/>
        </authorList>
    </citation>
    <scope>NUCLEOTIDE SEQUENCE [LARGE SCALE GENOMIC DNA]</scope>
    <source>
        <strain evidence="4">SRZ2</strain>
    </source>
</reference>
<keyword evidence="2" id="KW-0812">Transmembrane</keyword>
<evidence type="ECO:0000256" key="2">
    <source>
        <dbReference type="SAM" id="Phobius"/>
    </source>
</evidence>
<dbReference type="Proteomes" id="UP000008867">
    <property type="component" value="Chromosome 14"/>
</dbReference>
<keyword evidence="2" id="KW-1133">Transmembrane helix</keyword>
<keyword evidence="2" id="KW-0472">Membrane</keyword>
<dbReference type="HOGENOM" id="CLU_1409352_0_0_1"/>
<dbReference type="VEuPathDB" id="FungiDB:sr15258"/>
<organism evidence="3 4">
    <name type="scientific">Sporisorium reilianum (strain SRZ2)</name>
    <name type="common">Maize head smut fungus</name>
    <dbReference type="NCBI Taxonomy" id="999809"/>
    <lineage>
        <taxon>Eukaryota</taxon>
        <taxon>Fungi</taxon>
        <taxon>Dikarya</taxon>
        <taxon>Basidiomycota</taxon>
        <taxon>Ustilaginomycotina</taxon>
        <taxon>Ustilaginomycetes</taxon>
        <taxon>Ustilaginales</taxon>
        <taxon>Ustilaginaceae</taxon>
        <taxon>Sporisorium</taxon>
    </lineage>
</organism>
<protein>
    <submittedName>
        <fullName evidence="3">Uncharacterized protein</fullName>
    </submittedName>
</protein>
<keyword evidence="4" id="KW-1185">Reference proteome</keyword>
<accession>E6ZPN2</accession>
<dbReference type="AlphaFoldDB" id="E6ZPN2"/>
<feature type="region of interest" description="Disordered" evidence="1">
    <location>
        <begin position="177"/>
        <end position="196"/>
    </location>
</feature>
<dbReference type="eggNOG" id="ENOG502R3JQ">
    <property type="taxonomic scope" value="Eukaryota"/>
</dbReference>
<evidence type="ECO:0000256" key="1">
    <source>
        <dbReference type="SAM" id="MobiDB-lite"/>
    </source>
</evidence>